<dbReference type="Pfam" id="PF13424">
    <property type="entry name" value="TPR_12"/>
    <property type="match status" value="9"/>
</dbReference>
<dbReference type="PROSITE" id="PS50293">
    <property type="entry name" value="TPR_REGION"/>
    <property type="match status" value="7"/>
</dbReference>
<feature type="repeat" description="TPR" evidence="2">
    <location>
        <begin position="1415"/>
        <end position="1448"/>
    </location>
</feature>
<dbReference type="InterPro" id="IPR019734">
    <property type="entry name" value="TPR_rpt"/>
</dbReference>
<dbReference type="SMART" id="SM00028">
    <property type="entry name" value="TPR"/>
    <property type="match status" value="25"/>
</dbReference>
<gene>
    <name evidence="4" type="ORF">NCWK1_1739</name>
</gene>
<feature type="repeat" description="TPR" evidence="2">
    <location>
        <begin position="1095"/>
        <end position="1128"/>
    </location>
</feature>
<dbReference type="GO" id="GO:0016301">
    <property type="term" value="F:kinase activity"/>
    <property type="evidence" value="ECO:0007669"/>
    <property type="project" value="UniProtKB-KW"/>
</dbReference>
<comment type="caution">
    <text evidence="4">The sequence shown here is derived from an EMBL/GenBank/DDBJ whole genome shotgun (WGS) entry which is preliminary data.</text>
</comment>
<dbReference type="Proteomes" id="UP000236527">
    <property type="component" value="Unassembled WGS sequence"/>
</dbReference>
<dbReference type="PROSITE" id="PS50005">
    <property type="entry name" value="TPR"/>
    <property type="match status" value="14"/>
</dbReference>
<dbReference type="PROSITE" id="PS50837">
    <property type="entry name" value="NACHT"/>
    <property type="match status" value="1"/>
</dbReference>
<dbReference type="InterPro" id="IPR056884">
    <property type="entry name" value="NPHP3-like_N"/>
</dbReference>
<organism evidence="4 5">
    <name type="scientific">Nostoc cycadae WK-1</name>
    <dbReference type="NCBI Taxonomy" id="1861711"/>
    <lineage>
        <taxon>Bacteria</taxon>
        <taxon>Bacillati</taxon>
        <taxon>Cyanobacteriota</taxon>
        <taxon>Cyanophyceae</taxon>
        <taxon>Nostocales</taxon>
        <taxon>Nostocaceae</taxon>
        <taxon>Nostoc</taxon>
    </lineage>
</organism>
<feature type="repeat" description="TPR" evidence="2">
    <location>
        <begin position="1175"/>
        <end position="1208"/>
    </location>
</feature>
<dbReference type="SMART" id="SM00671">
    <property type="entry name" value="SEL1"/>
    <property type="match status" value="11"/>
</dbReference>
<feature type="repeat" description="TPR" evidence="2">
    <location>
        <begin position="1855"/>
        <end position="1888"/>
    </location>
</feature>
<dbReference type="Pfam" id="PF24883">
    <property type="entry name" value="NPHP3_N"/>
    <property type="match status" value="1"/>
</dbReference>
<feature type="repeat" description="TPR" evidence="2">
    <location>
        <begin position="1695"/>
        <end position="1728"/>
    </location>
</feature>
<feature type="repeat" description="TPR" evidence="2">
    <location>
        <begin position="1575"/>
        <end position="1608"/>
    </location>
</feature>
<dbReference type="SUPFAM" id="SSF52540">
    <property type="entry name" value="P-loop containing nucleoside triphosphate hydrolases"/>
    <property type="match status" value="1"/>
</dbReference>
<reference evidence="5" key="1">
    <citation type="journal article" date="2018" name="Genome Announc.">
        <title>Draft Genome Sequence of the Nitrogen-Fixing and Hormogonia-Inducing Cyanobacterium Nostoc cycadae Strain WK-1, Isolated from the Coralloid Roots of Cycas revoluta.</title>
        <authorList>
            <person name="Kanesaki Y."/>
            <person name="Hirose M."/>
            <person name="Hirose Y."/>
            <person name="Fujisawa T."/>
            <person name="Nakamura Y."/>
            <person name="Watanabe S."/>
            <person name="Matsunaga S."/>
            <person name="Uchida H."/>
            <person name="Murakami A."/>
        </authorList>
    </citation>
    <scope>NUCLEOTIDE SEQUENCE [LARGE SCALE GENOMIC DNA]</scope>
    <source>
        <strain evidence="5">WK-1</strain>
    </source>
</reference>
<dbReference type="PANTHER" id="PTHR10098:SF108">
    <property type="entry name" value="TETRATRICOPEPTIDE REPEAT PROTEIN 28"/>
    <property type="match status" value="1"/>
</dbReference>
<feature type="repeat" description="TPR" evidence="2">
    <location>
        <begin position="1335"/>
        <end position="1368"/>
    </location>
</feature>
<evidence type="ECO:0000259" key="3">
    <source>
        <dbReference type="PROSITE" id="PS50837"/>
    </source>
</evidence>
<feature type="repeat" description="TPR" evidence="2">
    <location>
        <begin position="1735"/>
        <end position="1768"/>
    </location>
</feature>
<dbReference type="Gene3D" id="3.40.50.300">
    <property type="entry name" value="P-loop containing nucleotide triphosphate hydrolases"/>
    <property type="match status" value="1"/>
</dbReference>
<keyword evidence="5" id="KW-1185">Reference proteome</keyword>
<feature type="repeat" description="TPR" evidence="2">
    <location>
        <begin position="1495"/>
        <end position="1528"/>
    </location>
</feature>
<feature type="repeat" description="TPR" evidence="2">
    <location>
        <begin position="1655"/>
        <end position="1688"/>
    </location>
</feature>
<dbReference type="InterPro" id="IPR007111">
    <property type="entry name" value="NACHT_NTPase"/>
</dbReference>
<dbReference type="SUPFAM" id="SSF48452">
    <property type="entry name" value="TPR-like"/>
    <property type="match status" value="6"/>
</dbReference>
<dbReference type="InterPro" id="IPR011990">
    <property type="entry name" value="TPR-like_helical_dom_sf"/>
</dbReference>
<name>A0A2H6LFR2_9NOSO</name>
<accession>A0A2H6LFR2</accession>
<dbReference type="Gene3D" id="1.25.40.10">
    <property type="entry name" value="Tetratricopeptide repeat domain"/>
    <property type="match status" value="7"/>
</dbReference>
<dbReference type="PANTHER" id="PTHR10098">
    <property type="entry name" value="RAPSYN-RELATED"/>
    <property type="match status" value="1"/>
</dbReference>
<feature type="repeat" description="TPR" evidence="2">
    <location>
        <begin position="975"/>
        <end position="1008"/>
    </location>
</feature>
<evidence type="ECO:0000256" key="1">
    <source>
        <dbReference type="ARBA" id="ARBA00022737"/>
    </source>
</evidence>
<feature type="domain" description="NACHT" evidence="3">
    <location>
        <begin position="284"/>
        <end position="437"/>
    </location>
</feature>
<dbReference type="EMBL" id="BDGE01000028">
    <property type="protein sequence ID" value="GBE91986.1"/>
    <property type="molecule type" value="Genomic_DNA"/>
</dbReference>
<evidence type="ECO:0000313" key="4">
    <source>
        <dbReference type="EMBL" id="GBE91986.1"/>
    </source>
</evidence>
<protein>
    <submittedName>
        <fullName evidence="4">Two-component sensor histidine kinase</fullName>
    </submittedName>
</protein>
<feature type="repeat" description="TPR" evidence="2">
    <location>
        <begin position="1255"/>
        <end position="1288"/>
    </location>
</feature>
<dbReference type="Pfam" id="PF13181">
    <property type="entry name" value="TPR_8"/>
    <property type="match status" value="3"/>
</dbReference>
<keyword evidence="1" id="KW-0677">Repeat</keyword>
<proteinExistence type="predicted"/>
<keyword evidence="2" id="KW-0802">TPR repeat</keyword>
<dbReference type="InterPro" id="IPR027417">
    <property type="entry name" value="P-loop_NTPase"/>
</dbReference>
<dbReference type="InterPro" id="IPR006597">
    <property type="entry name" value="Sel1-like"/>
</dbReference>
<keyword evidence="4" id="KW-0418">Kinase</keyword>
<evidence type="ECO:0000256" key="2">
    <source>
        <dbReference type="PROSITE-ProRule" id="PRU00339"/>
    </source>
</evidence>
<evidence type="ECO:0000313" key="5">
    <source>
        <dbReference type="Proteomes" id="UP000236527"/>
    </source>
</evidence>
<sequence length="2093" mass="247653">MLDQDSTYSLSEADKAELNKLVSVLELSSGTTIIFAIAPESSPQHPVVKQLKESLAVSEEQLEFTNFFYSQNSFHNFLYSLDDHQHQSLETGRKLVMAFGIDQLPTPRLVKEMRQLNLGREELFGRNLCLILWLNNSDFLDEFRQRAPDFWDWRGKIVEFETRNPLLYPYLDWLIAENSYLKMSGVMQVNRQVDIFLDQIYVSLQAQWRQQVTDTSERSQREIETLTVRQVQSSRLKEMGSNLDDWDEPYYYEPLPEVPISALVSSTKTVTQKVDLSEAVRQNCYSVILGSPGAGKTTLLRYLALHFAIAKRDELETVIVEDDAIEDTKNKDLGKTLLPIFFRIADYAEKLKQQPELTLLEYLCQFYRQWETHFQAEVEIGNEVAALLLDAMRQGQCLMLLDGLDEVFDQESRKQIVERINKFVDEFPSNKFVITSRIAGYSDVKLSSRFAEFTIEDMDSEQVERFLYRWCRTVEKAQQPDASEEQWLKKGTEQAQEILQAVKDNPGVQRLTANPLLLTILALIHRNGERLPNRRVKLYELAVQTLTEDWQLGKKLPDAPRVVLKETEVVELLAPLAYWMHEEKPSGLVTQAEVEEKLAAKLAELNDAEPESDSVRQAVGEFLRKVRETTGLFVERMPGFYGFMHLTFEEYFAARYIADKEQSEILELIQKHLNEPRWNEPLLLALGYYGSHFSTQFKKLAEKLFINIEDYQPVLQHGEIKIKSSSSDDATIVYLKQDESANKLKQAEFKLRNLLFAGQIIAEIEINNIVIRKKPINKLVITYLGIDADFEDDITKQILRLLRKIELFCQKSEVIDLLKQAANNSKFSEEIRVKAKAAILYIACGELAGLADCVTEIINQLEPSLFCSMRELVKELGDDMTPNLEHTRQHYHLDEDCQTALSFITAMSYLRKDKYDKAIEMLELLTDNLDNRFSAYIAWSLATCYQEKESFEQAVSYYQECFEKLAQYIEPSAFLIFWINRGVCHRLHGKYEQALDCFQRMLTISREINRHQEKSLALYHIGRTYQDWGKYEQAINYHQHSRELYQQLGKDNSVATQWCNLADCYREWGKYQQAIDCENQELAIRQQLDDQVNIADAYWRLGRIYQNWGRYEQAINYYQQSRELYQQLGKDKNVANQWYWLGDCCREWEKYQQAIDCENQELAIRQQLDDQVNVALAYWRLGRIYQNWGRYEQAIKYYQQSRELYQQLGKDKNVANQWYWLGDCCREWEKYQQAVEFENQELAIRQQLDDQVNVALAYWRLGRIYQNWGRYEQAIKYYQQSRELYQQLGKDKDVADLWYWLGDCYREWEKYQQAVEFENQELAIRQQLDDQVNVALAYWRLGRIYQNWGRYEQAIKYYQQSRELYQQLGKDNSVANQWSWLGDCCREWGKYQQAVEFENQELAIRQQLDDQVNVANSYWQLGRIYQNWGRYEQAIKYYQQSRELYQQLGKDKNVANQWYWLGDCCRECGKYEQAVEFENQELAIRQQLDDQVNVANSYWRLGRIYQNWGRYEQAIKYYQQSRELYQQLGKDNSVANQWSWLGDCCREWGKYQQAVEFENQELAIRQQLDDQVNVARAYWRLGRIYQNWGRYEQAIKYYQQSRELYQQLGKDKDVADLWYCLGDCCREWEKYQQAVEFENQELAIRQQLDDQVNVARAYWQLGRIYQNWGRYEQAINYHQQSRELYQQLGKDKNVANQWYWLGDCYRECGKYEQAIEHQSQCLAMRQQLDNQADVANAYYQLGSIYQDWGKYELAINYHQQSLKFYQQLGKDNNVANQWYNLGVSYREWGKYEQAVECENQDLAIRQQIDDQVNIADAYYQLGRIYQDWGKYQQAINYHHQSREFYQQLGKDNNVANQLSWLASCYRDWKDYTKAIEHYQQSLTLHQQIDQKESVARHYRQLASCQCLLAKQVSNSTEVSNLLTQAEENIRQAIKINTAGEYQGSLAYDYTALGLLYSQYLHLLSNEDTSIPEKIALFEEYYHRGLSYLDELGQTVNKADESLDMARAYLEVEALENLNLSEEIAQECLQIFQEYNRRKLEASAHKLLGEIYLKRSQKNELGAEIIATQFLNNSLQIYRDLDLQEKAREVEELM</sequence>
<feature type="repeat" description="TPR" evidence="2">
    <location>
        <begin position="1775"/>
        <end position="1808"/>
    </location>
</feature>
<dbReference type="RefSeq" id="WP_103124484.1">
    <property type="nucleotide sequence ID" value="NZ_DF978425.1"/>
</dbReference>
<feature type="repeat" description="TPR" evidence="2">
    <location>
        <begin position="1815"/>
        <end position="1848"/>
    </location>
</feature>
<keyword evidence="4" id="KW-0808">Transferase</keyword>